<dbReference type="Proteomes" id="UP000216021">
    <property type="component" value="Unassembled WGS sequence"/>
</dbReference>
<keyword evidence="2" id="KW-1185">Reference proteome</keyword>
<protein>
    <submittedName>
        <fullName evidence="1">Type VI secretion protein ImpA</fullName>
    </submittedName>
</protein>
<name>A0A1S8CH84_9GAMM</name>
<gene>
    <name evidence="1" type="ORF">BMI79_15470</name>
</gene>
<reference evidence="1 2" key="1">
    <citation type="submission" date="2016-11" db="EMBL/GenBank/DDBJ databases">
        <title>Rahnella oryzae sp. nov., isolated from rice root.</title>
        <authorList>
            <person name="Zhang X.-X."/>
            <person name="Zhang J."/>
        </authorList>
    </citation>
    <scope>NUCLEOTIDE SEQUENCE [LARGE SCALE GENOMIC DNA]</scope>
    <source>
        <strain evidence="1 2">J11-6</strain>
    </source>
</reference>
<accession>A0A1S8CH84</accession>
<organism evidence="1 2">
    <name type="scientific">Serratia oryzae</name>
    <dbReference type="NCBI Taxonomy" id="2034155"/>
    <lineage>
        <taxon>Bacteria</taxon>
        <taxon>Pseudomonadati</taxon>
        <taxon>Pseudomonadota</taxon>
        <taxon>Gammaproteobacteria</taxon>
        <taxon>Enterobacterales</taxon>
        <taxon>Yersiniaceae</taxon>
        <taxon>Serratia</taxon>
    </lineage>
</organism>
<evidence type="ECO:0000313" key="1">
    <source>
        <dbReference type="EMBL" id="OMQ21476.1"/>
    </source>
</evidence>
<dbReference type="OrthoDB" id="6506908at2"/>
<comment type="caution">
    <text evidence="1">The sequence shown here is derived from an EMBL/GenBank/DDBJ whole genome shotgun (WGS) entry which is preliminary data.</text>
</comment>
<dbReference type="AlphaFoldDB" id="A0A1S8CH84"/>
<proteinExistence type="predicted"/>
<sequence>MAILHPLECYLLELYSSVEHYAATRDAIIAWVEAHEAAYVRLQNELPVRIREEPQWRQGDMVWGSRVLPNIRPDKDRYINAYILRTQNDPKAFKIGHTMSNNTRGIVEFWDGWMTEQEQERIDRTERLASSLDKKLTATIDGSWDEGHLTYLGQSSIYELAELPKRIPRYELDHNVRIEKDEKPQQIGIYLPDVEFAAARLLYPGADFDKPPTAMQGTKRSEWVSEKTGERAYNWHDFTYAETGWTLIRRVEGEYIDVPAEGFFPKGEPDELYTWSEREKHFISGDSEYLTVWAGEPAPHAGEWSIYTQQGMQYVTVNQGQSLPHWTDKHGLSNRVQWTLIKRADGGSVYK</sequence>
<dbReference type="RefSeq" id="WP_076943104.1">
    <property type="nucleotide sequence ID" value="NZ_MOXD01000008.1"/>
</dbReference>
<dbReference type="EMBL" id="MOXD01000008">
    <property type="protein sequence ID" value="OMQ21476.1"/>
    <property type="molecule type" value="Genomic_DNA"/>
</dbReference>
<evidence type="ECO:0000313" key="2">
    <source>
        <dbReference type="Proteomes" id="UP000216021"/>
    </source>
</evidence>